<dbReference type="GeneTree" id="ENSGT00390000004860"/>
<dbReference type="GO" id="GO:0005730">
    <property type="term" value="C:nucleolus"/>
    <property type="evidence" value="ECO:0007669"/>
    <property type="project" value="TreeGrafter"/>
</dbReference>
<evidence type="ECO:0000313" key="4">
    <source>
        <dbReference type="Proteomes" id="UP000265080"/>
    </source>
</evidence>
<evidence type="ECO:0000313" key="3">
    <source>
        <dbReference type="Ensembl" id="ENSAPEP00000029498.1"/>
    </source>
</evidence>
<dbReference type="STRING" id="161767.ENSAPEP00000029498"/>
<reference evidence="3" key="2">
    <citation type="submission" date="2025-08" db="UniProtKB">
        <authorList>
            <consortium name="Ensembl"/>
        </authorList>
    </citation>
    <scope>IDENTIFICATION</scope>
</reference>
<dbReference type="Ensembl" id="ENSAPET00000030292.1">
    <property type="protein sequence ID" value="ENSAPEP00000029498.1"/>
    <property type="gene ID" value="ENSAPEG00000020964.1"/>
</dbReference>
<keyword evidence="4" id="KW-1185">Reference proteome</keyword>
<dbReference type="Gene3D" id="3.30.70.330">
    <property type="match status" value="1"/>
</dbReference>
<sequence length="211" mass="23113">VEASTKSLSKDLKDRFGKFGNVEDMELRTRKDEDILYKTFGYININISDADLKKCLTVLNKSKWKGGTLQTETRLYQPAAGDQKQMLLESLSKVGVENFTMKAAVPGTEIPGHKDWVVSKFGRVLPVLQLRSQKGSRAPIQILPQHPPAGPPGSRRVHAGRPTHLAGAGGMTSARGGRASSRRTSCRNGRRSGRTRSAPMMQQKEPGICEG</sequence>
<dbReference type="AlphaFoldDB" id="A0A3P8U2H6"/>
<protein>
    <recommendedName>
        <fullName evidence="5">RRM domain-containing protein</fullName>
    </recommendedName>
</protein>
<dbReference type="PANTHER" id="PTHR48029:SF1">
    <property type="entry name" value="NUCLEOLAR PROTEIN 8"/>
    <property type="match status" value="1"/>
</dbReference>
<dbReference type="GO" id="GO:1902570">
    <property type="term" value="P:protein localization to nucleolus"/>
    <property type="evidence" value="ECO:0007669"/>
    <property type="project" value="TreeGrafter"/>
</dbReference>
<organism evidence="3 4">
    <name type="scientific">Amphiprion percula</name>
    <name type="common">Orange clownfish</name>
    <name type="synonym">Lutjanus percula</name>
    <dbReference type="NCBI Taxonomy" id="161767"/>
    <lineage>
        <taxon>Eukaryota</taxon>
        <taxon>Metazoa</taxon>
        <taxon>Chordata</taxon>
        <taxon>Craniata</taxon>
        <taxon>Vertebrata</taxon>
        <taxon>Euteleostomi</taxon>
        <taxon>Actinopterygii</taxon>
        <taxon>Neopterygii</taxon>
        <taxon>Teleostei</taxon>
        <taxon>Neoteleostei</taxon>
        <taxon>Acanthomorphata</taxon>
        <taxon>Ovalentaria</taxon>
        <taxon>Pomacentridae</taxon>
        <taxon>Amphiprion</taxon>
    </lineage>
</organism>
<evidence type="ECO:0008006" key="5">
    <source>
        <dbReference type="Google" id="ProtNLM"/>
    </source>
</evidence>
<dbReference type="InterPro" id="IPR012677">
    <property type="entry name" value="Nucleotide-bd_a/b_plait_sf"/>
</dbReference>
<dbReference type="Proteomes" id="UP000265080">
    <property type="component" value="Chromosome 6"/>
</dbReference>
<keyword evidence="1" id="KW-0694">RNA-binding</keyword>
<evidence type="ECO:0000256" key="1">
    <source>
        <dbReference type="ARBA" id="ARBA00022884"/>
    </source>
</evidence>
<dbReference type="PANTHER" id="PTHR48029">
    <property type="entry name" value="NUCLEOLAR PROTEIN 8"/>
    <property type="match status" value="1"/>
</dbReference>
<feature type="region of interest" description="Disordered" evidence="2">
    <location>
        <begin position="136"/>
        <end position="211"/>
    </location>
</feature>
<accession>A0A3P8U2H6</accession>
<proteinExistence type="predicted"/>
<dbReference type="GO" id="GO:0003723">
    <property type="term" value="F:RNA binding"/>
    <property type="evidence" value="ECO:0007669"/>
    <property type="project" value="UniProtKB-KW"/>
</dbReference>
<name>A0A3P8U2H6_AMPPE</name>
<reference evidence="3 4" key="1">
    <citation type="submission" date="2018-03" db="EMBL/GenBank/DDBJ databases">
        <title>Finding Nemo's genes: A chromosome-scale reference assembly of the genome of the orange clownfish Amphiprion percula.</title>
        <authorList>
            <person name="Lehmann R."/>
        </authorList>
    </citation>
    <scope>NUCLEOTIDE SEQUENCE</scope>
</reference>
<evidence type="ECO:0000256" key="2">
    <source>
        <dbReference type="SAM" id="MobiDB-lite"/>
    </source>
</evidence>
<feature type="compositionally biased region" description="Basic residues" evidence="2">
    <location>
        <begin position="180"/>
        <end position="194"/>
    </location>
</feature>
<reference evidence="3" key="3">
    <citation type="submission" date="2025-09" db="UniProtKB">
        <authorList>
            <consortium name="Ensembl"/>
        </authorList>
    </citation>
    <scope>IDENTIFICATION</scope>
</reference>